<name>A0A0W8ELF3_9ZZZZ</name>
<reference evidence="1" key="1">
    <citation type="journal article" date="2015" name="Proc. Natl. Acad. Sci. U.S.A.">
        <title>Networks of energetic and metabolic interactions define dynamics in microbial communities.</title>
        <authorList>
            <person name="Embree M."/>
            <person name="Liu J.K."/>
            <person name="Al-Bassam M.M."/>
            <person name="Zengler K."/>
        </authorList>
    </citation>
    <scope>NUCLEOTIDE SEQUENCE</scope>
</reference>
<dbReference type="Gene3D" id="3.40.50.620">
    <property type="entry name" value="HUPs"/>
    <property type="match status" value="1"/>
</dbReference>
<dbReference type="EMBL" id="LNQE01001752">
    <property type="protein sequence ID" value="KUG09251.1"/>
    <property type="molecule type" value="Genomic_DNA"/>
</dbReference>
<evidence type="ECO:0000313" key="1">
    <source>
        <dbReference type="EMBL" id="KUG09251.1"/>
    </source>
</evidence>
<organism evidence="1">
    <name type="scientific">hydrocarbon metagenome</name>
    <dbReference type="NCBI Taxonomy" id="938273"/>
    <lineage>
        <taxon>unclassified sequences</taxon>
        <taxon>metagenomes</taxon>
        <taxon>ecological metagenomes</taxon>
    </lineage>
</organism>
<protein>
    <submittedName>
        <fullName evidence="1">Uncharacterized protein</fullName>
    </submittedName>
</protein>
<sequence>MRSSIKHENAAGIFIRKSQVERMLTGSVSTFVVAHSPVSTLVVKP</sequence>
<dbReference type="AlphaFoldDB" id="A0A0W8ELF3"/>
<gene>
    <name evidence="1" type="ORF">ASZ90_016624</name>
</gene>
<accession>A0A0W8ELF3</accession>
<dbReference type="SUPFAM" id="SSF52402">
    <property type="entry name" value="Adenine nucleotide alpha hydrolases-like"/>
    <property type="match status" value="1"/>
</dbReference>
<dbReference type="InterPro" id="IPR014729">
    <property type="entry name" value="Rossmann-like_a/b/a_fold"/>
</dbReference>
<comment type="caution">
    <text evidence="1">The sequence shown here is derived from an EMBL/GenBank/DDBJ whole genome shotgun (WGS) entry which is preliminary data.</text>
</comment>
<proteinExistence type="predicted"/>